<dbReference type="AlphaFoldDB" id="A0A2U1K222"/>
<dbReference type="PROSITE" id="PS51677">
    <property type="entry name" value="NODB"/>
    <property type="match status" value="1"/>
</dbReference>
<evidence type="ECO:0000259" key="1">
    <source>
        <dbReference type="PROSITE" id="PS51677"/>
    </source>
</evidence>
<organism evidence="2 3">
    <name type="scientific">Pueribacillus theae</name>
    <dbReference type="NCBI Taxonomy" id="2171751"/>
    <lineage>
        <taxon>Bacteria</taxon>
        <taxon>Bacillati</taxon>
        <taxon>Bacillota</taxon>
        <taxon>Bacilli</taxon>
        <taxon>Bacillales</taxon>
        <taxon>Bacillaceae</taxon>
        <taxon>Pueribacillus</taxon>
    </lineage>
</organism>
<dbReference type="Proteomes" id="UP000245998">
    <property type="component" value="Unassembled WGS sequence"/>
</dbReference>
<evidence type="ECO:0000313" key="2">
    <source>
        <dbReference type="EMBL" id="PWA11244.1"/>
    </source>
</evidence>
<name>A0A2U1K222_9BACI</name>
<feature type="domain" description="NodB homology" evidence="1">
    <location>
        <begin position="10"/>
        <end position="193"/>
    </location>
</feature>
<reference evidence="2 3" key="1">
    <citation type="submission" date="2018-04" db="EMBL/GenBank/DDBJ databases">
        <title>Camelliibacillus theae gen. nov., sp. nov., isolated from Pu'er tea.</title>
        <authorList>
            <person name="Niu L."/>
        </authorList>
    </citation>
    <scope>NUCLEOTIDE SEQUENCE [LARGE SCALE GENOMIC DNA]</scope>
    <source>
        <strain evidence="2 3">T8</strain>
    </source>
</reference>
<dbReference type="Pfam" id="PF01522">
    <property type="entry name" value="Polysacc_deac_1"/>
    <property type="match status" value="1"/>
</dbReference>
<dbReference type="InterPro" id="IPR050248">
    <property type="entry name" value="Polysacc_deacetylase_ArnD"/>
</dbReference>
<dbReference type="GO" id="GO:0016810">
    <property type="term" value="F:hydrolase activity, acting on carbon-nitrogen (but not peptide) bonds"/>
    <property type="evidence" value="ECO:0007669"/>
    <property type="project" value="InterPro"/>
</dbReference>
<dbReference type="InterPro" id="IPR011330">
    <property type="entry name" value="Glyco_hydro/deAcase_b/a-brl"/>
</dbReference>
<dbReference type="SUPFAM" id="SSF88713">
    <property type="entry name" value="Glycoside hydrolase/deacetylase"/>
    <property type="match status" value="1"/>
</dbReference>
<dbReference type="GO" id="GO:0005975">
    <property type="term" value="P:carbohydrate metabolic process"/>
    <property type="evidence" value="ECO:0007669"/>
    <property type="project" value="InterPro"/>
</dbReference>
<accession>A0A2U1K222</accession>
<comment type="caution">
    <text evidence="2">The sequence shown here is derived from an EMBL/GenBank/DDBJ whole genome shotgun (WGS) entry which is preliminary data.</text>
</comment>
<dbReference type="InterPro" id="IPR002509">
    <property type="entry name" value="NODB_dom"/>
</dbReference>
<dbReference type="Gene3D" id="3.20.20.370">
    <property type="entry name" value="Glycoside hydrolase/deacetylase"/>
    <property type="match status" value="1"/>
</dbReference>
<dbReference type="OrthoDB" id="9812065at2"/>
<keyword evidence="3" id="KW-1185">Reference proteome</keyword>
<dbReference type="CDD" id="cd10917">
    <property type="entry name" value="CE4_NodB_like_6s_7s"/>
    <property type="match status" value="1"/>
</dbReference>
<evidence type="ECO:0000313" key="3">
    <source>
        <dbReference type="Proteomes" id="UP000245998"/>
    </source>
</evidence>
<gene>
    <name evidence="2" type="ORF">DCC39_09625</name>
</gene>
<dbReference type="PANTHER" id="PTHR10587">
    <property type="entry name" value="GLYCOSYL TRANSFERASE-RELATED"/>
    <property type="match status" value="1"/>
</dbReference>
<dbReference type="EMBL" id="QCZG01000017">
    <property type="protein sequence ID" value="PWA11244.1"/>
    <property type="molecule type" value="Genomic_DNA"/>
</dbReference>
<sequence>MIYKANTNQKVIALTFDDGPDRRFTPQILDVLNKHHVKGTFFLLGTRVEKYPDVAKRIQNEGHVIGNHTYWHPELTKTSVKNMKWEVKKNEEAIQSITNFKTQLFRAPYGALDDDLVDELSKMGYRGVGWSIDTEDWKSLSSKEIKQNILNDIHPGAIILMHSAGHWTQDLSGTAEALDEVIPYLRKKGYEFVTIPELWAM</sequence>
<proteinExistence type="predicted"/>
<protein>
    <submittedName>
        <fullName evidence="2">Chitooligosaccharide deacetylase</fullName>
    </submittedName>
</protein>